<evidence type="ECO:0000313" key="1">
    <source>
        <dbReference type="EMBL" id="KZB68142.1"/>
    </source>
</evidence>
<comment type="caution">
    <text evidence="1">The sequence shown here is derived from an EMBL/GenBank/DDBJ whole genome shotgun (WGS) entry which is preliminary data.</text>
</comment>
<proteinExistence type="predicted"/>
<evidence type="ECO:0000313" key="2">
    <source>
        <dbReference type="Proteomes" id="UP000076335"/>
    </source>
</evidence>
<dbReference type="EMBL" id="LPVY01000003">
    <property type="protein sequence ID" value="KZB68142.1"/>
    <property type="molecule type" value="Genomic_DNA"/>
</dbReference>
<gene>
    <name evidence="1" type="ORF">AUP42_11815</name>
</gene>
<dbReference type="Proteomes" id="UP000076335">
    <property type="component" value="Unassembled WGS sequence"/>
</dbReference>
<dbReference type="GO" id="GO:0016874">
    <property type="term" value="F:ligase activity"/>
    <property type="evidence" value="ECO:0007669"/>
    <property type="project" value="UniProtKB-KW"/>
</dbReference>
<protein>
    <submittedName>
        <fullName evidence="1">ATP-dependent DNA ligase</fullName>
    </submittedName>
</protein>
<dbReference type="RefSeq" id="WP_062949003.1">
    <property type="nucleotide sequence ID" value="NZ_LPVY01000003.1"/>
</dbReference>
<organism evidence="1 2">
    <name type="scientific">Thalassospira lucentensis</name>
    <dbReference type="NCBI Taxonomy" id="168935"/>
    <lineage>
        <taxon>Bacteria</taxon>
        <taxon>Pseudomonadati</taxon>
        <taxon>Pseudomonadota</taxon>
        <taxon>Alphaproteobacteria</taxon>
        <taxon>Rhodospirillales</taxon>
        <taxon>Thalassospiraceae</taxon>
        <taxon>Thalassospira</taxon>
    </lineage>
</organism>
<dbReference type="Pfam" id="PF10670">
    <property type="entry name" value="DUF4198"/>
    <property type="match status" value="1"/>
</dbReference>
<name>A0A154LAL6_9PROT</name>
<accession>A0A154LAL6</accession>
<dbReference type="OrthoDB" id="9780723at2"/>
<sequence>MSFPFRFITTMGFSFGLLISAQHGAQAHFQKMIPSTNVVTQETGRDVDVDLTFTHPMTNGPAMEMARPVQFGIQTNGNKTDLGDSLVAKTVDGKAAFDATISIDRPGGYALYVEPVPYFEPSEGKYIIQYTKTIIDAFGAGEEWDQMVGFPVEIEPLARPYGIWTGNVFSGIVRHNGEPVPFAEVEVEYANDGSITLPNDSFSTQVIKADGNGVFTYAMPRDGWWAFAALIEDGTMAAPGSNDQVPVERGGVIWVKTDAMD</sequence>
<dbReference type="InterPro" id="IPR019613">
    <property type="entry name" value="DUF4198"/>
</dbReference>
<reference evidence="1 2" key="1">
    <citation type="submission" date="2015-12" db="EMBL/GenBank/DDBJ databases">
        <title>Genome sequence of Thalassospira lucentensis MCCC 1A02072.</title>
        <authorList>
            <person name="Lu L."/>
            <person name="Lai Q."/>
            <person name="Shao Z."/>
            <person name="Qian P."/>
        </authorList>
    </citation>
    <scope>NUCLEOTIDE SEQUENCE [LARGE SCALE GENOMIC DNA]</scope>
    <source>
        <strain evidence="1 2">MCCC 1A02072</strain>
    </source>
</reference>
<keyword evidence="1" id="KW-0436">Ligase</keyword>
<dbReference type="AlphaFoldDB" id="A0A154LAL6"/>